<dbReference type="RefSeq" id="WP_089771531.1">
    <property type="nucleotide sequence ID" value="NZ_FNTX01000001.1"/>
</dbReference>
<feature type="domain" description="Nitroreductase" evidence="1">
    <location>
        <begin position="25"/>
        <end position="182"/>
    </location>
</feature>
<dbReference type="OrthoDB" id="9784375at2"/>
<gene>
    <name evidence="2" type="ORF">SAMN04488554_0481</name>
</gene>
<dbReference type="AlphaFoldDB" id="A0A1H5CV16"/>
<protein>
    <submittedName>
        <fullName evidence="2">3-hydroxypropanoate dehydrogenase</fullName>
    </submittedName>
</protein>
<evidence type="ECO:0000313" key="3">
    <source>
        <dbReference type="Proteomes" id="UP000199220"/>
    </source>
</evidence>
<proteinExistence type="predicted"/>
<evidence type="ECO:0000313" key="2">
    <source>
        <dbReference type="EMBL" id="SED70519.1"/>
    </source>
</evidence>
<dbReference type="InterPro" id="IPR029479">
    <property type="entry name" value="Nitroreductase"/>
</dbReference>
<reference evidence="3" key="1">
    <citation type="submission" date="2016-10" db="EMBL/GenBank/DDBJ databases">
        <authorList>
            <person name="Varghese N."/>
            <person name="Submissions S."/>
        </authorList>
    </citation>
    <scope>NUCLEOTIDE SEQUENCE [LARGE SCALE GENOMIC DNA]</scope>
    <source>
        <strain evidence="3">DSM 21368</strain>
    </source>
</reference>
<dbReference type="PANTHER" id="PTHR43543">
    <property type="entry name" value="MALONIC SEMIALDEHYDE REDUCTASE RUTE-RELATED"/>
    <property type="match status" value="1"/>
</dbReference>
<keyword evidence="3" id="KW-1185">Reference proteome</keyword>
<dbReference type="InterPro" id="IPR050461">
    <property type="entry name" value="Nitroreductase_HadB/RutE"/>
</dbReference>
<dbReference type="SUPFAM" id="SSF55469">
    <property type="entry name" value="FMN-dependent nitroreductase-like"/>
    <property type="match status" value="1"/>
</dbReference>
<dbReference type="PANTHER" id="PTHR43543:SF1">
    <property type="entry name" value="MALONIC SEMIALDEHYDE REDUCTASE RUTE-RELATED"/>
    <property type="match status" value="1"/>
</dbReference>
<dbReference type="Pfam" id="PF00881">
    <property type="entry name" value="Nitroreductase"/>
    <property type="match status" value="1"/>
</dbReference>
<dbReference type="Gene3D" id="3.40.109.10">
    <property type="entry name" value="NADH Oxidase"/>
    <property type="match status" value="1"/>
</dbReference>
<dbReference type="STRING" id="648782.SAMN04488554_0481"/>
<sequence length="207" mass="22368">MSIDTAADRPALHLARDSADLLFREARSVREFSDAEVPDETIAAVYDLIKWGPTAMNCSPMRLLLVRSAEARERLCPHMAEGNRERVAEAPLSIVVAFDPVFYERLDHLVPHVPGIGEKVGGDAAAAEAMARTNALLQAGYLIVGLRAAGLATGPMNGMDAEGIDAEFFAESGWRSFMVINVSQRDGASTTRPRAPRLEFADAAMTV</sequence>
<accession>A0A1H5CV16</accession>
<dbReference type="NCBIfam" id="NF003768">
    <property type="entry name" value="PRK05365.1"/>
    <property type="match status" value="1"/>
</dbReference>
<name>A0A1H5CV16_9MICO</name>
<dbReference type="InterPro" id="IPR000415">
    <property type="entry name" value="Nitroreductase-like"/>
</dbReference>
<dbReference type="Proteomes" id="UP000199220">
    <property type="component" value="Unassembled WGS sequence"/>
</dbReference>
<dbReference type="GO" id="GO:0016491">
    <property type="term" value="F:oxidoreductase activity"/>
    <property type="evidence" value="ECO:0007669"/>
    <property type="project" value="InterPro"/>
</dbReference>
<dbReference type="EMBL" id="FNTX01000001">
    <property type="protein sequence ID" value="SED70519.1"/>
    <property type="molecule type" value="Genomic_DNA"/>
</dbReference>
<organism evidence="2 3">
    <name type="scientific">Ruania alba</name>
    <dbReference type="NCBI Taxonomy" id="648782"/>
    <lineage>
        <taxon>Bacteria</taxon>
        <taxon>Bacillati</taxon>
        <taxon>Actinomycetota</taxon>
        <taxon>Actinomycetes</taxon>
        <taxon>Micrococcales</taxon>
        <taxon>Ruaniaceae</taxon>
        <taxon>Ruania</taxon>
    </lineage>
</organism>
<evidence type="ECO:0000259" key="1">
    <source>
        <dbReference type="Pfam" id="PF00881"/>
    </source>
</evidence>